<dbReference type="AlphaFoldDB" id="A0A8C2EIK9"/>
<name>A0A8C2EIK9_CYPCA</name>
<feature type="domain" description="Photolyase/cryptochrome alpha/beta" evidence="2">
    <location>
        <begin position="3"/>
        <end position="47"/>
    </location>
</feature>
<evidence type="ECO:0000313" key="4">
    <source>
        <dbReference type="Proteomes" id="UP000694701"/>
    </source>
</evidence>
<protein>
    <recommendedName>
        <fullName evidence="2">Photolyase/cryptochrome alpha/beta domain-containing protein</fullName>
    </recommendedName>
</protein>
<dbReference type="InterPro" id="IPR006050">
    <property type="entry name" value="DNA_photolyase_N"/>
</dbReference>
<dbReference type="Proteomes" id="UP000694701">
    <property type="component" value="Unplaced"/>
</dbReference>
<evidence type="ECO:0000256" key="1">
    <source>
        <dbReference type="ARBA" id="ARBA00022991"/>
    </source>
</evidence>
<dbReference type="InterPro" id="IPR014729">
    <property type="entry name" value="Rossmann-like_a/b/a_fold"/>
</dbReference>
<dbReference type="Gene3D" id="3.40.50.620">
    <property type="entry name" value="HUPs"/>
    <property type="match status" value="1"/>
</dbReference>
<dbReference type="SUPFAM" id="SSF52425">
    <property type="entry name" value="Cryptochrome/photolyase, N-terminal domain"/>
    <property type="match status" value="1"/>
</dbReference>
<organism evidence="3 4">
    <name type="scientific">Cyprinus carpio</name>
    <name type="common">Common carp</name>
    <dbReference type="NCBI Taxonomy" id="7962"/>
    <lineage>
        <taxon>Eukaryota</taxon>
        <taxon>Metazoa</taxon>
        <taxon>Chordata</taxon>
        <taxon>Craniata</taxon>
        <taxon>Vertebrata</taxon>
        <taxon>Euteleostomi</taxon>
        <taxon>Actinopterygii</taxon>
        <taxon>Neopterygii</taxon>
        <taxon>Teleostei</taxon>
        <taxon>Ostariophysi</taxon>
        <taxon>Cypriniformes</taxon>
        <taxon>Cyprinidae</taxon>
        <taxon>Cyprininae</taxon>
        <taxon>Cyprinus</taxon>
    </lineage>
</organism>
<evidence type="ECO:0000313" key="3">
    <source>
        <dbReference type="Ensembl" id="ENSCCRP00020041622.1"/>
    </source>
</evidence>
<proteinExistence type="predicted"/>
<dbReference type="Pfam" id="PF00875">
    <property type="entry name" value="DNA_photolyase"/>
    <property type="match status" value="1"/>
</dbReference>
<sequence length="47" mass="5437">MSINSVHWFRKGLRLHDNPALLEAARGSHTLPKPVLLTSYLIRKVHY</sequence>
<dbReference type="InterPro" id="IPR036155">
    <property type="entry name" value="Crypto/Photolyase_N_sf"/>
</dbReference>
<reference evidence="3" key="1">
    <citation type="submission" date="2025-08" db="UniProtKB">
        <authorList>
            <consortium name="Ensembl"/>
        </authorList>
    </citation>
    <scope>IDENTIFICATION</scope>
</reference>
<accession>A0A8C2EIK9</accession>
<dbReference type="Ensembl" id="ENSCCRT00020045418.1">
    <property type="protein sequence ID" value="ENSCCRP00020041622.1"/>
    <property type="gene ID" value="ENSCCRG00020018542.1"/>
</dbReference>
<evidence type="ECO:0000259" key="2">
    <source>
        <dbReference type="PROSITE" id="PS51645"/>
    </source>
</evidence>
<dbReference type="PROSITE" id="PS51645">
    <property type="entry name" value="PHR_CRY_ALPHA_BETA"/>
    <property type="match status" value="1"/>
</dbReference>
<keyword evidence="1" id="KW-0157">Chromophore</keyword>